<evidence type="ECO:0008006" key="6">
    <source>
        <dbReference type="Google" id="ProtNLM"/>
    </source>
</evidence>
<evidence type="ECO:0000259" key="2">
    <source>
        <dbReference type="PROSITE" id="PS50404"/>
    </source>
</evidence>
<dbReference type="AlphaFoldDB" id="A0A9W8N891"/>
<dbReference type="VEuPathDB" id="FungiDB:F4678DRAFT_448678"/>
<dbReference type="InterPro" id="IPR036282">
    <property type="entry name" value="Glutathione-S-Trfase_C_sf"/>
</dbReference>
<dbReference type="CDD" id="cd10291">
    <property type="entry name" value="GST_C_YfcG_like"/>
    <property type="match status" value="1"/>
</dbReference>
<dbReference type="EMBL" id="JANPWZ010001889">
    <property type="protein sequence ID" value="KAJ3562535.1"/>
    <property type="molecule type" value="Genomic_DNA"/>
</dbReference>
<dbReference type="InterPro" id="IPR010730">
    <property type="entry name" value="HET"/>
</dbReference>
<comment type="caution">
    <text evidence="4">The sequence shown here is derived from an EMBL/GenBank/DDBJ whole genome shotgun (WGS) entry which is preliminary data.</text>
</comment>
<dbReference type="CDD" id="cd03048">
    <property type="entry name" value="GST_N_Ure2p_like"/>
    <property type="match status" value="1"/>
</dbReference>
<dbReference type="SUPFAM" id="SSF52833">
    <property type="entry name" value="Thioredoxin-like"/>
    <property type="match status" value="1"/>
</dbReference>
<reference evidence="4" key="1">
    <citation type="submission" date="2022-07" db="EMBL/GenBank/DDBJ databases">
        <title>Genome Sequence of Xylaria arbuscula.</title>
        <authorList>
            <person name="Buettner E."/>
        </authorList>
    </citation>
    <scope>NUCLEOTIDE SEQUENCE</scope>
    <source>
        <strain evidence="4">VT107</strain>
    </source>
</reference>
<feature type="domain" description="GST C-terminal" evidence="3">
    <location>
        <begin position="96"/>
        <end position="226"/>
    </location>
</feature>
<organism evidence="4 5">
    <name type="scientific">Xylaria arbuscula</name>
    <dbReference type="NCBI Taxonomy" id="114810"/>
    <lineage>
        <taxon>Eukaryota</taxon>
        <taxon>Fungi</taxon>
        <taxon>Dikarya</taxon>
        <taxon>Ascomycota</taxon>
        <taxon>Pezizomycotina</taxon>
        <taxon>Sordariomycetes</taxon>
        <taxon>Xylariomycetidae</taxon>
        <taxon>Xylariales</taxon>
        <taxon>Xylariaceae</taxon>
        <taxon>Xylaria</taxon>
    </lineage>
</organism>
<dbReference type="InterPro" id="IPR040079">
    <property type="entry name" value="Glutathione_S-Trfase"/>
</dbReference>
<feature type="domain" description="GST N-terminal" evidence="2">
    <location>
        <begin position="4"/>
        <end position="89"/>
    </location>
</feature>
<protein>
    <recommendedName>
        <fullName evidence="6">GST N-terminal domain-containing protein</fullName>
    </recommendedName>
</protein>
<dbReference type="PROSITE" id="PS50404">
    <property type="entry name" value="GST_NTER"/>
    <property type="match status" value="1"/>
</dbReference>
<keyword evidence="5" id="KW-1185">Reference proteome</keyword>
<dbReference type="Pfam" id="PF00043">
    <property type="entry name" value="GST_C"/>
    <property type="match status" value="1"/>
</dbReference>
<dbReference type="InterPro" id="IPR036249">
    <property type="entry name" value="Thioredoxin-like_sf"/>
</dbReference>
<evidence type="ECO:0000256" key="1">
    <source>
        <dbReference type="ARBA" id="ARBA00007409"/>
    </source>
</evidence>
<name>A0A9W8N891_9PEZI</name>
<dbReference type="Proteomes" id="UP001148614">
    <property type="component" value="Unassembled WGS sequence"/>
</dbReference>
<proteinExistence type="inferred from homology"/>
<evidence type="ECO:0000313" key="4">
    <source>
        <dbReference type="EMBL" id="KAJ3562535.1"/>
    </source>
</evidence>
<dbReference type="VEuPathDB" id="FungiDB:F4678DRAFT_443413"/>
<dbReference type="SFLD" id="SFLDS00019">
    <property type="entry name" value="Glutathione_Transferase_(cytos"/>
    <property type="match status" value="1"/>
</dbReference>
<dbReference type="InterPro" id="IPR004046">
    <property type="entry name" value="GST_C"/>
</dbReference>
<accession>A0A9W8N891</accession>
<dbReference type="PROSITE" id="PS50405">
    <property type="entry name" value="GST_CTER"/>
    <property type="match status" value="1"/>
</dbReference>
<dbReference type="InterPro" id="IPR004045">
    <property type="entry name" value="Glutathione_S-Trfase_N"/>
</dbReference>
<dbReference type="SFLD" id="SFLDG01151">
    <property type="entry name" value="Main.2:_Nu-like"/>
    <property type="match status" value="1"/>
</dbReference>
<dbReference type="Pfam" id="PF06985">
    <property type="entry name" value="HET"/>
    <property type="match status" value="1"/>
</dbReference>
<dbReference type="Gene3D" id="3.40.30.10">
    <property type="entry name" value="Glutaredoxin"/>
    <property type="match status" value="1"/>
</dbReference>
<dbReference type="SUPFAM" id="SSF47616">
    <property type="entry name" value="GST C-terminal domain-like"/>
    <property type="match status" value="1"/>
</dbReference>
<evidence type="ECO:0000313" key="5">
    <source>
        <dbReference type="Proteomes" id="UP001148614"/>
    </source>
</evidence>
<gene>
    <name evidence="4" type="ORF">NPX13_g8534</name>
</gene>
<dbReference type="InterPro" id="IPR010987">
    <property type="entry name" value="Glutathione-S-Trfase_C-like"/>
</dbReference>
<dbReference type="SFLD" id="SFLDG00358">
    <property type="entry name" value="Main_(cytGST)"/>
    <property type="match status" value="1"/>
</dbReference>
<comment type="similarity">
    <text evidence="1">Belongs to the GST superfamily.</text>
</comment>
<dbReference type="PANTHER" id="PTHR44051">
    <property type="entry name" value="GLUTATHIONE S-TRANSFERASE-RELATED"/>
    <property type="match status" value="1"/>
</dbReference>
<sequence>MATPTDIHLYTAGTPNGIKVTILLEELNLQYKHTTIEFNKNQQKEPWFLEINPNGRIPAMTDTLNGKQVRIFESGAMLQYIIDQYDKDNKVSYPFGTPEYYEMTSWLMWQMGGLGPMQGQLNHFNRYAPEKIQYGIDRYRAEVRRLYRTMEETLKKTPYLAGDKFTIADIASWPWVAVGKNSGVDPKEFPAVQDWILRILKRPGVEKGRHVPTKHGYEALQDMTEEEIEAKAAANRGWILKVLRENSKMDSDLVFAISCALLVLTVGSLMVFSSDLADRWIDPNILQSYELYHQQLGEYIIMLNTIRREICVRDDRFSYIHLAMQELLRGDFSIPARRKKVSDIMTQLSHRRGEPTPDAEEMVRNSMAGHPRHYYHEEVATRDIISSTVFELLSVFDIDITTEQAEVGPELESLFPLANELNRLSKDMLPKPTQPTIMQDKRNATPGKPRIFQYYLKIHRKLEQVRVVELLDGSGDDPIRCRLKLCDVHGGGIDEALSYVWGTADSRRNIIVSQQSYPDQPFTVTENLYDILRSLRHPHCIRTIWIDAICIDQSNREERNHQVRLMRYIYSRAQRVIIWLGTDKTSHVDHQQDNHPSLPRRGFGNTSVHEYDLVSITKEYQECLKEPRLTVKRVALQLMLYYCMSKIFQHKWWGRIWTLQEGALPKNAPTIIFQGHQFSFDHIISGIQLISQASPIDSKELQEIVNNTENEEAEGGRQVLSNLRNMEPRHVWVPLEPLLAVWRRRKSLQQEFCIVESCLQILLERTAGFQSKEPRDKIFALESLQPRYAGILTCVDYNEDDATVFKRITARCFNTSHGLRLVSKFPFYFESMTCEKKTSCPSWVLDYGISRAVGSFTENFADNHTLDNLILKRGGRYKEHLAHNLFAPLLATPKTLFCTGALVDSICATGMVDEDKQQDDQCDQLNYLSAEVDAERQRVLLWAAVLKSLDPSNREKIRSDKPCIFVSDRTPPYDDPMQEYLTNPGSDRSIMKSTKDRIKQQFRDLVLSFFLTDDPEIPYSTEDITRLVTIRYRNIIGKTYFITGKGLVGIATAPVQEGDILVLLHEAPLYFVLRETDAQLGDAKGEQKHRIVARAAVWDEDINIEKWFASLPRQHFRIV</sequence>
<dbReference type="Pfam" id="PF02798">
    <property type="entry name" value="GST_N"/>
    <property type="match status" value="1"/>
</dbReference>
<dbReference type="PANTHER" id="PTHR44051:SF8">
    <property type="entry name" value="GLUTATHIONE S-TRANSFERASE GSTA"/>
    <property type="match status" value="1"/>
</dbReference>
<evidence type="ECO:0000259" key="3">
    <source>
        <dbReference type="PROSITE" id="PS50405"/>
    </source>
</evidence>
<dbReference type="Gene3D" id="1.20.1050.10">
    <property type="match status" value="1"/>
</dbReference>